<comment type="similarity">
    <text evidence="5">Belongs to the Rap family.</text>
</comment>
<dbReference type="RefSeq" id="WP_267152536.1">
    <property type="nucleotide sequence ID" value="NZ_JAPMLT010000010.1"/>
</dbReference>
<proteinExistence type="inferred from homology"/>
<evidence type="ECO:0000256" key="3">
    <source>
        <dbReference type="ARBA" id="ARBA00022737"/>
    </source>
</evidence>
<evidence type="ECO:0000256" key="6">
    <source>
        <dbReference type="PROSITE-ProRule" id="PRU00339"/>
    </source>
</evidence>
<dbReference type="PANTHER" id="PTHR46630">
    <property type="entry name" value="TETRATRICOPEPTIDE REPEAT PROTEIN 29"/>
    <property type="match status" value="1"/>
</dbReference>
<keyword evidence="3" id="KW-0677">Repeat</keyword>
<dbReference type="InterPro" id="IPR019734">
    <property type="entry name" value="TPR_rpt"/>
</dbReference>
<comment type="caution">
    <text evidence="8">The sequence shown here is derived from an EMBL/GenBank/DDBJ whole genome shotgun (WGS) entry which is preliminary data.</text>
</comment>
<dbReference type="InterPro" id="IPR051476">
    <property type="entry name" value="Bac_ResReg_Asp_Phosphatase"/>
</dbReference>
<dbReference type="InterPro" id="IPR001387">
    <property type="entry name" value="Cro/C1-type_HTH"/>
</dbReference>
<reference evidence="8 9" key="1">
    <citation type="submission" date="2022-11" db="EMBL/GenBank/DDBJ databases">
        <title>Study of microbial diversity in lake waters.</title>
        <authorList>
            <person name="Zhang J."/>
        </authorList>
    </citation>
    <scope>NUCLEOTIDE SEQUENCE [LARGE SCALE GENOMIC DNA]</scope>
    <source>
        <strain evidence="8 9">DT12</strain>
    </source>
</reference>
<evidence type="ECO:0000313" key="8">
    <source>
        <dbReference type="EMBL" id="MCX7571285.1"/>
    </source>
</evidence>
<name>A0ABT3X6Q8_9BACL</name>
<dbReference type="Proteomes" id="UP001208017">
    <property type="component" value="Unassembled WGS sequence"/>
</dbReference>
<keyword evidence="2" id="KW-0963">Cytoplasm</keyword>
<accession>A0ABT3X6Q8</accession>
<dbReference type="Gene3D" id="1.10.260.40">
    <property type="entry name" value="lambda repressor-like DNA-binding domains"/>
    <property type="match status" value="1"/>
</dbReference>
<evidence type="ECO:0000259" key="7">
    <source>
        <dbReference type="PROSITE" id="PS50943"/>
    </source>
</evidence>
<dbReference type="InterPro" id="IPR010982">
    <property type="entry name" value="Lambda_DNA-bd_dom_sf"/>
</dbReference>
<dbReference type="InterPro" id="IPR011990">
    <property type="entry name" value="TPR-like_helical_dom_sf"/>
</dbReference>
<dbReference type="PROSITE" id="PS50943">
    <property type="entry name" value="HTH_CROC1"/>
    <property type="match status" value="1"/>
</dbReference>
<feature type="domain" description="HTH cro/C1-type" evidence="7">
    <location>
        <begin position="26"/>
        <end position="79"/>
    </location>
</feature>
<organism evidence="8 9">
    <name type="scientific">Tumebacillus lacus</name>
    <dbReference type="NCBI Taxonomy" id="2995335"/>
    <lineage>
        <taxon>Bacteria</taxon>
        <taxon>Bacillati</taxon>
        <taxon>Bacillota</taxon>
        <taxon>Bacilli</taxon>
        <taxon>Bacillales</taxon>
        <taxon>Alicyclobacillaceae</taxon>
        <taxon>Tumebacillus</taxon>
    </lineage>
</organism>
<dbReference type="PROSITE" id="PS50005">
    <property type="entry name" value="TPR"/>
    <property type="match status" value="2"/>
</dbReference>
<dbReference type="PANTHER" id="PTHR46630:SF1">
    <property type="entry name" value="TETRATRICOPEPTIDE REPEAT PROTEIN 29"/>
    <property type="match status" value="1"/>
</dbReference>
<dbReference type="Pfam" id="PF13181">
    <property type="entry name" value="TPR_8"/>
    <property type="match status" value="1"/>
</dbReference>
<comment type="subcellular location">
    <subcellularLocation>
        <location evidence="1">Cytoplasm</location>
    </subcellularLocation>
</comment>
<gene>
    <name evidence="8" type="ORF">OS242_15135</name>
</gene>
<evidence type="ECO:0000313" key="9">
    <source>
        <dbReference type="Proteomes" id="UP001208017"/>
    </source>
</evidence>
<dbReference type="SUPFAM" id="SSF48452">
    <property type="entry name" value="TPR-like"/>
    <property type="match status" value="2"/>
</dbReference>
<feature type="repeat" description="TPR" evidence="6">
    <location>
        <begin position="208"/>
        <end position="241"/>
    </location>
</feature>
<dbReference type="Pfam" id="PF01381">
    <property type="entry name" value="HTH_3"/>
    <property type="match status" value="1"/>
</dbReference>
<dbReference type="CDD" id="cd00093">
    <property type="entry name" value="HTH_XRE"/>
    <property type="match status" value="1"/>
</dbReference>
<dbReference type="EMBL" id="JAPMLT010000010">
    <property type="protein sequence ID" value="MCX7571285.1"/>
    <property type="molecule type" value="Genomic_DNA"/>
</dbReference>
<dbReference type="Gene3D" id="1.25.40.10">
    <property type="entry name" value="Tetratricopeptide repeat domain"/>
    <property type="match status" value="3"/>
</dbReference>
<evidence type="ECO:0000256" key="4">
    <source>
        <dbReference type="ARBA" id="ARBA00022803"/>
    </source>
</evidence>
<evidence type="ECO:0000256" key="1">
    <source>
        <dbReference type="ARBA" id="ARBA00004496"/>
    </source>
</evidence>
<evidence type="ECO:0000256" key="5">
    <source>
        <dbReference type="ARBA" id="ARBA00038253"/>
    </source>
</evidence>
<protein>
    <submittedName>
        <fullName evidence="8">Tetratricopeptide repeat protein</fullName>
    </submittedName>
</protein>
<keyword evidence="9" id="KW-1185">Reference proteome</keyword>
<dbReference type="SUPFAM" id="SSF47413">
    <property type="entry name" value="lambda repressor-like DNA-binding domains"/>
    <property type="match status" value="1"/>
</dbReference>
<sequence>MERDSGKPRQGNIHADQGMSSLGKRLRELRLKKGLTQIELAEGLLTPSMISQVESDKARPSYAMLCAIAERLDVPVEKLLVNVELNMGHVSSYKMAKAMVAAKQYASAITLLRELLDAPRSTVSTTDILYHLGECLLHTGDLDEAEKTFAQVQEYAVLRNDSLLATRTLLYIGIIAFERKFFQIAQFHFGKALDESEKIAEKGGFLQADILHKLGEVSLKLGQTSKATDYFTRAAALYEGTDNLSEMADSYLQLGVSYKQLGDLERATEYSERAHSIYISLDELQGTLRLEIQTAALYGVSGREDDAEQILIYTLSKADQMKDLEMQGMAYTELAQLYLNRVELEKAVEHCENACMLLPEFHVYHAKANRILARVAVESNNIEEARHRFQMAADGFKRVDEVSEWDDTMFELSRLSLLEADYQHVIGVLEEIRGYTRQVIGKMGIRL</sequence>
<dbReference type="Pfam" id="PF14559">
    <property type="entry name" value="TPR_19"/>
    <property type="match status" value="1"/>
</dbReference>
<dbReference type="SMART" id="SM00028">
    <property type="entry name" value="TPR"/>
    <property type="match status" value="4"/>
</dbReference>
<evidence type="ECO:0000256" key="2">
    <source>
        <dbReference type="ARBA" id="ARBA00022490"/>
    </source>
</evidence>
<feature type="repeat" description="TPR" evidence="6">
    <location>
        <begin position="248"/>
        <end position="281"/>
    </location>
</feature>
<dbReference type="SMART" id="SM00530">
    <property type="entry name" value="HTH_XRE"/>
    <property type="match status" value="1"/>
</dbReference>
<keyword evidence="4 6" id="KW-0802">TPR repeat</keyword>